<evidence type="ECO:0008006" key="3">
    <source>
        <dbReference type="Google" id="ProtNLM"/>
    </source>
</evidence>
<dbReference type="Pfam" id="PF05258">
    <property type="entry name" value="DciA"/>
    <property type="match status" value="1"/>
</dbReference>
<dbReference type="EMBL" id="BPMK01000003">
    <property type="protein sequence ID" value="GIZ50947.1"/>
    <property type="molecule type" value="Genomic_DNA"/>
</dbReference>
<name>A0ABQ4Q1R3_9BURK</name>
<sequence>MRGNDKMAALLPTVARLAALQQDCASVLPALFDACSVLSFESGQLVLAAPNAAFAAKLKQQLPKLQEALLKGGWQVSAIRIKVQVRKIAEKTRPQKQLVLPSAAKSALASLKESLEETPQNQELKAALEAMLKRHVSGYR</sequence>
<accession>A0ABQ4Q1R3</accession>
<comment type="caution">
    <text evidence="1">The sequence shown here is derived from an EMBL/GenBank/DDBJ whole genome shotgun (WGS) entry which is preliminary data.</text>
</comment>
<evidence type="ECO:0000313" key="1">
    <source>
        <dbReference type="EMBL" id="GIZ50947.1"/>
    </source>
</evidence>
<keyword evidence="2" id="KW-1185">Reference proteome</keyword>
<evidence type="ECO:0000313" key="2">
    <source>
        <dbReference type="Proteomes" id="UP000887222"/>
    </source>
</evidence>
<dbReference type="Proteomes" id="UP000887222">
    <property type="component" value="Unassembled WGS sequence"/>
</dbReference>
<reference evidence="1 2" key="1">
    <citation type="journal article" date="2022" name="Int. J. Syst. Evol. Microbiol.">
        <title>Noviherbaspirillum aridicola sp. nov., isolated from an arid soil in Pakistan.</title>
        <authorList>
            <person name="Khan I.U."/>
            <person name="Saqib M."/>
            <person name="Amin A."/>
            <person name="Hussain F."/>
            <person name="Li L."/>
            <person name="Liu Y.H."/>
            <person name="Fang B.Z."/>
            <person name="Ahmed I."/>
            <person name="Li W.J."/>
        </authorList>
    </citation>
    <scope>NUCLEOTIDE SEQUENCE [LARGE SCALE GENOMIC DNA]</scope>
    <source>
        <strain evidence="1 2">NCCP-691</strain>
    </source>
</reference>
<gene>
    <name evidence="1" type="ORF">NCCP691_09610</name>
</gene>
<organism evidence="1 2">
    <name type="scientific">Noviherbaspirillum aridicola</name>
    <dbReference type="NCBI Taxonomy" id="2849687"/>
    <lineage>
        <taxon>Bacteria</taxon>
        <taxon>Pseudomonadati</taxon>
        <taxon>Pseudomonadota</taxon>
        <taxon>Betaproteobacteria</taxon>
        <taxon>Burkholderiales</taxon>
        <taxon>Oxalobacteraceae</taxon>
        <taxon>Noviherbaspirillum</taxon>
    </lineage>
</organism>
<protein>
    <recommendedName>
        <fullName evidence="3">DUF721 domain-containing protein</fullName>
    </recommendedName>
</protein>
<dbReference type="InterPro" id="IPR007922">
    <property type="entry name" value="DciA-like"/>
</dbReference>
<proteinExistence type="predicted"/>